<comment type="similarity">
    <text evidence="1">Belongs to the barstar family.</text>
</comment>
<dbReference type="EMBL" id="CP038437">
    <property type="protein sequence ID" value="QEM83207.1"/>
    <property type="molecule type" value="Genomic_DNA"/>
</dbReference>
<evidence type="ECO:0000313" key="3">
    <source>
        <dbReference type="EMBL" id="QEM83207.1"/>
    </source>
</evidence>
<reference evidence="3" key="1">
    <citation type="submission" date="2021-02" db="EMBL/GenBank/DDBJ databases">
        <title>Strain Y2R2, a novel species of the genus Halomonas.</title>
        <authorList>
            <person name="Huang H."/>
        </authorList>
    </citation>
    <scope>NUCLEOTIDE SEQUENCE</scope>
    <source>
        <strain evidence="3">Y2R2</strain>
    </source>
</reference>
<dbReference type="OrthoDB" id="7575400at2"/>
<dbReference type="Pfam" id="PF01337">
    <property type="entry name" value="Barstar"/>
    <property type="match status" value="1"/>
</dbReference>
<dbReference type="RefSeq" id="WP_149286329.1">
    <property type="nucleotide sequence ID" value="NZ_CP038437.2"/>
</dbReference>
<dbReference type="Proteomes" id="UP000324285">
    <property type="component" value="Chromosome"/>
</dbReference>
<gene>
    <name evidence="3" type="ORF">E4T21_17875</name>
</gene>
<feature type="domain" description="Barstar (barnase inhibitor)" evidence="2">
    <location>
        <begin position="43"/>
        <end position="125"/>
    </location>
</feature>
<evidence type="ECO:0000259" key="2">
    <source>
        <dbReference type="Pfam" id="PF01337"/>
    </source>
</evidence>
<evidence type="ECO:0000256" key="1">
    <source>
        <dbReference type="ARBA" id="ARBA00006845"/>
    </source>
</evidence>
<organism evidence="3 4">
    <name type="scientific">Halomonas binhaiensis</name>
    <dbReference type="NCBI Taxonomy" id="2562282"/>
    <lineage>
        <taxon>Bacteria</taxon>
        <taxon>Pseudomonadati</taxon>
        <taxon>Pseudomonadota</taxon>
        <taxon>Gammaproteobacteria</taxon>
        <taxon>Oceanospirillales</taxon>
        <taxon>Halomonadaceae</taxon>
        <taxon>Halomonas</taxon>
    </lineage>
</organism>
<dbReference type="AlphaFoldDB" id="A0A5C1NLC5"/>
<sequence length="146" mass="16365">MSIQLPQNGVYRLSAQAAESLDATVVPQVVVLNWHKLPVTQWSRDELLDGLARGLNFPDHFGHNWDAAWDCLTELTWQAGEHKIIVLPNTDQSSHDTQAMTTFLNLMGEACEHWKEQGQQLLVLIAWDEGSPVPEWLSGVPVLADE</sequence>
<dbReference type="SUPFAM" id="SSF52038">
    <property type="entry name" value="Barstar-related"/>
    <property type="match status" value="1"/>
</dbReference>
<dbReference type="InterPro" id="IPR000468">
    <property type="entry name" value="Barstar"/>
</dbReference>
<keyword evidence="4" id="KW-1185">Reference proteome</keyword>
<dbReference type="KEGG" id="hbh:E4T21_17875"/>
<dbReference type="Gene3D" id="3.30.370.10">
    <property type="entry name" value="Barstar-like"/>
    <property type="match status" value="1"/>
</dbReference>
<proteinExistence type="inferred from homology"/>
<protein>
    <submittedName>
        <fullName evidence="3">Barstar family protein</fullName>
    </submittedName>
</protein>
<dbReference type="InterPro" id="IPR035905">
    <property type="entry name" value="Barstar-like_sf"/>
</dbReference>
<name>A0A5C1NLC5_9GAMM</name>
<evidence type="ECO:0000313" key="4">
    <source>
        <dbReference type="Proteomes" id="UP000324285"/>
    </source>
</evidence>
<accession>A0A5C1NLC5</accession>